<protein>
    <recommendedName>
        <fullName evidence="3">PqqD family protein</fullName>
    </recommendedName>
</protein>
<dbReference type="Gene3D" id="1.10.10.1150">
    <property type="entry name" value="Coenzyme PQQ synthesis protein D (PqqD)"/>
    <property type="match status" value="1"/>
</dbReference>
<dbReference type="Proteomes" id="UP000887043">
    <property type="component" value="Unassembled WGS sequence"/>
</dbReference>
<organism evidence="1 2">
    <name type="scientific">Segatella bryantii</name>
    <name type="common">Prevotella bryantii</name>
    <dbReference type="NCBI Taxonomy" id="77095"/>
    <lineage>
        <taxon>Bacteria</taxon>
        <taxon>Pseudomonadati</taxon>
        <taxon>Bacteroidota</taxon>
        <taxon>Bacteroidia</taxon>
        <taxon>Bacteroidales</taxon>
        <taxon>Prevotellaceae</taxon>
        <taxon>Segatella</taxon>
    </lineage>
</organism>
<proteinExistence type="predicted"/>
<dbReference type="InterPro" id="IPR041881">
    <property type="entry name" value="PqqD_sf"/>
</dbReference>
<evidence type="ECO:0000313" key="1">
    <source>
        <dbReference type="EMBL" id="GJG28409.1"/>
    </source>
</evidence>
<evidence type="ECO:0000313" key="2">
    <source>
        <dbReference type="Proteomes" id="UP000887043"/>
    </source>
</evidence>
<dbReference type="AlphaFoldDB" id="A0AA37HYM7"/>
<reference evidence="1" key="1">
    <citation type="submission" date="2021-08" db="EMBL/GenBank/DDBJ databases">
        <title>Prevotella lacticifex sp. nov., isolated from rumen of cow.</title>
        <authorList>
            <person name="Shinkai T."/>
            <person name="Ikeyama N."/>
            <person name="Kumagai M."/>
            <person name="Ohmori H."/>
            <person name="Sakamoto M."/>
            <person name="Ohkuma M."/>
            <person name="Mitsumori M."/>
        </authorList>
    </citation>
    <scope>NUCLEOTIDE SEQUENCE</scope>
    <source>
        <strain evidence="1">DSM 11371</strain>
    </source>
</reference>
<name>A0AA37HYM7_SEGBR</name>
<dbReference type="RefSeq" id="WP_006283311.1">
    <property type="nucleotide sequence ID" value="NZ_BPTR01000001.1"/>
</dbReference>
<gene>
    <name evidence="1" type="ORF">PRRU23_21090</name>
</gene>
<comment type="caution">
    <text evidence="1">The sequence shown here is derived from an EMBL/GenBank/DDBJ whole genome shotgun (WGS) entry which is preliminary data.</text>
</comment>
<dbReference type="InterPro" id="IPR008792">
    <property type="entry name" value="PQQD"/>
</dbReference>
<dbReference type="Pfam" id="PF05402">
    <property type="entry name" value="PqqD"/>
    <property type="match status" value="1"/>
</dbReference>
<dbReference type="EMBL" id="BPTR01000001">
    <property type="protein sequence ID" value="GJG28409.1"/>
    <property type="molecule type" value="Genomic_DNA"/>
</dbReference>
<evidence type="ECO:0008006" key="3">
    <source>
        <dbReference type="Google" id="ProtNLM"/>
    </source>
</evidence>
<sequence length="89" mass="9988">MKLKKGFVLREVCGERVIMGEGLGAINFGKLLTLNETAAWLWQQAQNMGDFTIEALAERLCEEYNVTAEEAKVDVAELVAEWQKVDVVE</sequence>
<accession>A0AA37HYM7</accession>